<dbReference type="OrthoDB" id="573871at2"/>
<feature type="region of interest" description="Disordered" evidence="1">
    <location>
        <begin position="157"/>
        <end position="187"/>
    </location>
</feature>
<gene>
    <name evidence="3" type="ORF">VC82_2035</name>
</gene>
<keyword evidence="4" id="KW-1185">Reference proteome</keyword>
<dbReference type="RefSeq" id="WP_045802268.1">
    <property type="nucleotide sequence ID" value="NZ_CP011071.1"/>
</dbReference>
<evidence type="ECO:0000313" key="3">
    <source>
        <dbReference type="EMBL" id="AKA35636.1"/>
    </source>
</evidence>
<dbReference type="STRING" id="516051.VC82_2035"/>
<evidence type="ECO:0000313" key="4">
    <source>
        <dbReference type="Proteomes" id="UP000032726"/>
    </source>
</evidence>
<protein>
    <recommendedName>
        <fullName evidence="2">PIN domain-containing protein</fullName>
    </recommendedName>
</protein>
<dbReference type="Proteomes" id="UP000032726">
    <property type="component" value="Chromosome"/>
</dbReference>
<dbReference type="Pfam" id="PF01850">
    <property type="entry name" value="PIN"/>
    <property type="match status" value="1"/>
</dbReference>
<evidence type="ECO:0000259" key="2">
    <source>
        <dbReference type="Pfam" id="PF01850"/>
    </source>
</evidence>
<dbReference type="InterPro" id="IPR029060">
    <property type="entry name" value="PIN-like_dom_sf"/>
</dbReference>
<evidence type="ECO:0000256" key="1">
    <source>
        <dbReference type="SAM" id="MobiDB-lite"/>
    </source>
</evidence>
<reference evidence="3 4" key="1">
    <citation type="submission" date="2015-03" db="EMBL/GenBank/DDBJ databases">
        <title>Complete genome sequence of Muricauda lutaonensis CC-HSB-11T, isolated from a coastal hot spring.</title>
        <authorList>
            <person name="Kim K.M."/>
        </authorList>
    </citation>
    <scope>NUCLEOTIDE SEQUENCE [LARGE SCALE GENOMIC DNA]</scope>
    <source>
        <strain evidence="3 4">CC-HSB-11</strain>
    </source>
</reference>
<feature type="domain" description="PIN" evidence="2">
    <location>
        <begin position="4"/>
        <end position="141"/>
    </location>
</feature>
<proteinExistence type="predicted"/>
<sequence length="187" mass="21627">MKIVCLDTHILIWGIKKQYSVGQEDKVELAGRFLDFLEEEKILVYIPVPIISELLAPVDPSDYNAFLEVIHKRFRVIPVDEIAAIECAKIWHSKKDDEELKKYREENGITRERMKFDFQIAAVAITRNCECIYSEDPHIKKFVGDLIDVNNIPEIPDKVEENPNSQVTLFGDSPLYPETAPYESEEE</sequence>
<dbReference type="HOGENOM" id="CLU_140294_0_0_10"/>
<dbReference type="EMBL" id="CP011071">
    <property type="protein sequence ID" value="AKA35636.1"/>
    <property type="molecule type" value="Genomic_DNA"/>
</dbReference>
<dbReference type="KEGG" id="mlt:VC82_2035"/>
<dbReference type="SUPFAM" id="SSF88723">
    <property type="entry name" value="PIN domain-like"/>
    <property type="match status" value="1"/>
</dbReference>
<dbReference type="AlphaFoldDB" id="A0A0D5YUR6"/>
<dbReference type="Gene3D" id="3.40.50.1010">
    <property type="entry name" value="5'-nuclease"/>
    <property type="match status" value="1"/>
</dbReference>
<accession>A0A0D5YUR6</accession>
<name>A0A0D5YUR6_9FLAO</name>
<dbReference type="InterPro" id="IPR002716">
    <property type="entry name" value="PIN_dom"/>
</dbReference>
<organism evidence="3 4">
    <name type="scientific">Flagellimonas lutaonensis</name>
    <dbReference type="NCBI Taxonomy" id="516051"/>
    <lineage>
        <taxon>Bacteria</taxon>
        <taxon>Pseudomonadati</taxon>
        <taxon>Bacteroidota</taxon>
        <taxon>Flavobacteriia</taxon>
        <taxon>Flavobacteriales</taxon>
        <taxon>Flavobacteriaceae</taxon>
        <taxon>Flagellimonas</taxon>
    </lineage>
</organism>